<dbReference type="Gene3D" id="3.30.300.90">
    <property type="entry name" value="BolA-like"/>
    <property type="match status" value="1"/>
</dbReference>
<dbReference type="PANTHER" id="PTHR46229">
    <property type="entry name" value="BOLA TRANSCRIPTION REGULATOR"/>
    <property type="match status" value="1"/>
</dbReference>
<sequence length="83" mass="9212">MNIVELKTLIENKLGANTTALIESDDNVHFNATIISDVFSGVLSKVKQQQMVYAAINEYIASGELHAIAMRTYTPEKWQALAK</sequence>
<dbReference type="PIRSF" id="PIRSF003113">
    <property type="entry name" value="BolA"/>
    <property type="match status" value="1"/>
</dbReference>
<dbReference type="AlphaFoldDB" id="A0A8J2Z214"/>
<dbReference type="Pfam" id="PF01722">
    <property type="entry name" value="BolA"/>
    <property type="match status" value="1"/>
</dbReference>
<dbReference type="InterPro" id="IPR036065">
    <property type="entry name" value="BolA-like_sf"/>
</dbReference>
<accession>A0A8J2Z214</accession>
<reference evidence="3" key="1">
    <citation type="journal article" date="2014" name="Int. J. Syst. Evol. Microbiol.">
        <title>Complete genome sequence of Corynebacterium casei LMG S-19264T (=DSM 44701T), isolated from a smear-ripened cheese.</title>
        <authorList>
            <consortium name="US DOE Joint Genome Institute (JGI-PGF)"/>
            <person name="Walter F."/>
            <person name="Albersmeier A."/>
            <person name="Kalinowski J."/>
            <person name="Ruckert C."/>
        </authorList>
    </citation>
    <scope>NUCLEOTIDE SEQUENCE</scope>
    <source>
        <strain evidence="3">CGMCC 1.15758</strain>
    </source>
</reference>
<evidence type="ECO:0000256" key="2">
    <source>
        <dbReference type="RuleBase" id="RU003860"/>
    </source>
</evidence>
<dbReference type="InterPro" id="IPR050961">
    <property type="entry name" value="BolA/IbaG_stress_morph_reg"/>
</dbReference>
<comment type="caution">
    <text evidence="3">The sequence shown here is derived from an EMBL/GenBank/DDBJ whole genome shotgun (WGS) entry which is preliminary data.</text>
</comment>
<dbReference type="OrthoDB" id="9812890at2"/>
<dbReference type="SUPFAM" id="SSF82657">
    <property type="entry name" value="BolA-like"/>
    <property type="match status" value="1"/>
</dbReference>
<evidence type="ECO:0000256" key="1">
    <source>
        <dbReference type="ARBA" id="ARBA00005578"/>
    </source>
</evidence>
<dbReference type="PANTHER" id="PTHR46229:SF2">
    <property type="entry name" value="BOLA-LIKE PROTEIN 1"/>
    <property type="match status" value="1"/>
</dbReference>
<organism evidence="3 4">
    <name type="scientific">Cysteiniphilum litorale</name>
    <dbReference type="NCBI Taxonomy" id="2056700"/>
    <lineage>
        <taxon>Bacteria</taxon>
        <taxon>Pseudomonadati</taxon>
        <taxon>Pseudomonadota</taxon>
        <taxon>Gammaproteobacteria</taxon>
        <taxon>Thiotrichales</taxon>
        <taxon>Fastidiosibacteraceae</taxon>
        <taxon>Cysteiniphilum</taxon>
    </lineage>
</organism>
<keyword evidence="4" id="KW-1185">Reference proteome</keyword>
<gene>
    <name evidence="3" type="ORF">GCM10010995_01550</name>
</gene>
<dbReference type="EMBL" id="BMJS01000001">
    <property type="protein sequence ID" value="GGF88033.1"/>
    <property type="molecule type" value="Genomic_DNA"/>
</dbReference>
<dbReference type="Proteomes" id="UP000636949">
    <property type="component" value="Unassembled WGS sequence"/>
</dbReference>
<evidence type="ECO:0000313" key="3">
    <source>
        <dbReference type="EMBL" id="GGF88033.1"/>
    </source>
</evidence>
<reference evidence="3" key="2">
    <citation type="submission" date="2020-09" db="EMBL/GenBank/DDBJ databases">
        <authorList>
            <person name="Sun Q."/>
            <person name="Zhou Y."/>
        </authorList>
    </citation>
    <scope>NUCLEOTIDE SEQUENCE</scope>
    <source>
        <strain evidence="3">CGMCC 1.15758</strain>
    </source>
</reference>
<evidence type="ECO:0000313" key="4">
    <source>
        <dbReference type="Proteomes" id="UP000636949"/>
    </source>
</evidence>
<dbReference type="InterPro" id="IPR002634">
    <property type="entry name" value="BolA"/>
</dbReference>
<comment type="similarity">
    <text evidence="1 2">Belongs to the BolA/IbaG family.</text>
</comment>
<dbReference type="RefSeq" id="WP_117001238.1">
    <property type="nucleotide sequence ID" value="NZ_BMJS01000001.1"/>
</dbReference>
<proteinExistence type="inferred from homology"/>
<protein>
    <submittedName>
        <fullName evidence="3">BolA family transcriptional regulator</fullName>
    </submittedName>
</protein>
<name>A0A8J2Z214_9GAMM</name>